<organism evidence="1 2">
    <name type="scientific">Psychroflexus halocasei</name>
    <dbReference type="NCBI Taxonomy" id="908615"/>
    <lineage>
        <taxon>Bacteria</taxon>
        <taxon>Pseudomonadati</taxon>
        <taxon>Bacteroidota</taxon>
        <taxon>Flavobacteriia</taxon>
        <taxon>Flavobacteriales</taxon>
        <taxon>Flavobacteriaceae</taxon>
        <taxon>Psychroflexus</taxon>
    </lineage>
</organism>
<sequence>MDALPVMKYAFFLICVIFNFYSSLAQDTILEPEEGKQFYILGMDSIPVSSIELDEVIIYPKLKLSHRSDVHEYLILRRKVKRVWPYAVLASQRLDSLNSRLKRIESKRNKRKYTKMIQNYIEEEFSEELKNLTKTEGQILVKLMHRQVGVSTFETVRELRSGWRAFWYNTTASLFSISLKETYKPFEVKEDFYIENILMQAFQNGSLESQKPDEPIDFFELFDHWKANKQRGSLIAPQISD</sequence>
<name>A0A1H3XII3_9FLAO</name>
<accession>A0A1H3XII3</accession>
<dbReference type="EMBL" id="FNQF01000002">
    <property type="protein sequence ID" value="SDZ98358.1"/>
    <property type="molecule type" value="Genomic_DNA"/>
</dbReference>
<gene>
    <name evidence="1" type="ORF">SAMN05421540_102353</name>
</gene>
<dbReference type="InterPro" id="IPR025636">
    <property type="entry name" value="DUF4294"/>
</dbReference>
<evidence type="ECO:0000313" key="1">
    <source>
        <dbReference type="EMBL" id="SDZ98358.1"/>
    </source>
</evidence>
<proteinExistence type="predicted"/>
<keyword evidence="2" id="KW-1185">Reference proteome</keyword>
<dbReference type="Pfam" id="PF14127">
    <property type="entry name" value="DUF4294"/>
    <property type="match status" value="1"/>
</dbReference>
<dbReference type="Proteomes" id="UP000198820">
    <property type="component" value="Unassembled WGS sequence"/>
</dbReference>
<dbReference type="STRING" id="908615.SAMN05421540_102353"/>
<reference evidence="1 2" key="1">
    <citation type="submission" date="2016-10" db="EMBL/GenBank/DDBJ databases">
        <authorList>
            <person name="de Groot N.N."/>
        </authorList>
    </citation>
    <scope>NUCLEOTIDE SEQUENCE [LARGE SCALE GENOMIC DNA]</scope>
    <source>
        <strain evidence="1 2">DSM 23581</strain>
    </source>
</reference>
<evidence type="ECO:0008006" key="3">
    <source>
        <dbReference type="Google" id="ProtNLM"/>
    </source>
</evidence>
<protein>
    <recommendedName>
        <fullName evidence="3">DUF4294 domain-containing protein</fullName>
    </recommendedName>
</protein>
<evidence type="ECO:0000313" key="2">
    <source>
        <dbReference type="Proteomes" id="UP000198820"/>
    </source>
</evidence>
<dbReference type="AlphaFoldDB" id="A0A1H3XII3"/>